<dbReference type="PANTHER" id="PTHR30244:SF34">
    <property type="entry name" value="DTDP-4-AMINO-4,6-DIDEOXYGALACTOSE TRANSAMINASE"/>
    <property type="match status" value="1"/>
</dbReference>
<dbReference type="OrthoDB" id="9810913at2"/>
<dbReference type="RefSeq" id="WP_132220683.1">
    <property type="nucleotide sequence ID" value="NZ_SMGO01000001.1"/>
</dbReference>
<dbReference type="PANTHER" id="PTHR30244">
    <property type="entry name" value="TRANSAMINASE"/>
    <property type="match status" value="1"/>
</dbReference>
<keyword evidence="3 4" id="KW-0663">Pyridoxal phosphate</keyword>
<reference evidence="5 6" key="1">
    <citation type="submission" date="2019-03" db="EMBL/GenBank/DDBJ databases">
        <title>Genomic Encyclopedia of Archaeal and Bacterial Type Strains, Phase II (KMG-II): from individual species to whole genera.</title>
        <authorList>
            <person name="Goeker M."/>
        </authorList>
    </citation>
    <scope>NUCLEOTIDE SEQUENCE [LARGE SCALE GENOMIC DNA]</scope>
    <source>
        <strain evidence="5 6">DSM 22554</strain>
    </source>
</reference>
<dbReference type="InterPro" id="IPR015424">
    <property type="entry name" value="PyrdxlP-dep_Trfase"/>
</dbReference>
<dbReference type="SUPFAM" id="SSF53383">
    <property type="entry name" value="PLP-dependent transferases"/>
    <property type="match status" value="1"/>
</dbReference>
<dbReference type="InterPro" id="IPR000653">
    <property type="entry name" value="DegT/StrS_aminotransferase"/>
</dbReference>
<organism evidence="5 6">
    <name type="scientific">Albibacterium bauzanense</name>
    <dbReference type="NCBI Taxonomy" id="653929"/>
    <lineage>
        <taxon>Bacteria</taxon>
        <taxon>Pseudomonadati</taxon>
        <taxon>Bacteroidota</taxon>
        <taxon>Sphingobacteriia</taxon>
        <taxon>Sphingobacteriales</taxon>
        <taxon>Sphingobacteriaceae</taxon>
        <taxon>Albibacterium</taxon>
    </lineage>
</organism>
<protein>
    <submittedName>
        <fullName evidence="5">dTDP-4-amino-4,6-dideoxygalactose transaminase</fullName>
    </submittedName>
</protein>
<dbReference type="PIRSF" id="PIRSF000390">
    <property type="entry name" value="PLP_StrS"/>
    <property type="match status" value="1"/>
</dbReference>
<evidence type="ECO:0000256" key="3">
    <source>
        <dbReference type="PIRSR" id="PIRSR000390-2"/>
    </source>
</evidence>
<dbReference type="EMBL" id="SMGO01000001">
    <property type="protein sequence ID" value="TCK84917.1"/>
    <property type="molecule type" value="Genomic_DNA"/>
</dbReference>
<feature type="active site" description="Proton acceptor" evidence="2">
    <location>
        <position position="191"/>
    </location>
</feature>
<dbReference type="Proteomes" id="UP000294616">
    <property type="component" value="Unassembled WGS sequence"/>
</dbReference>
<dbReference type="GO" id="GO:0008483">
    <property type="term" value="F:transaminase activity"/>
    <property type="evidence" value="ECO:0007669"/>
    <property type="project" value="TreeGrafter"/>
</dbReference>
<evidence type="ECO:0000313" key="5">
    <source>
        <dbReference type="EMBL" id="TCK84917.1"/>
    </source>
</evidence>
<sequence>MFDKIWLSSPHMGDEEFSFVKNAFDANWIAPTGPDIIGFEKDLESYLENGVHVTTVSSGTAAIHLALLILGVKDGDEVICQSLTFVATANPILYLGAKPVFVDSEKDTFNMSPELLERAILDRISKGIKPKAIIVVHLYGNPAKIVEIMEIARRYDILVVEDAAEALGSSYKNQALGTFGDFGVLSFNGNKIITTSGGGALISKNKEWIDKAYFYATQARDNEHYYQHSEMGYNYRMSNICAAIGRGQMTVLNKRVAQRRANFYFYKEKLKEFKSFHFIEESDRNSFSNHWLSVAVLNGIDPNIIRLKLQEVNIESRFFWKPMHLQPLFEKYDFYGDGTSEYLFERGICLPSGSSLTQTQKNFLVQNLKGILKEEEVNSIT</sequence>
<dbReference type="GO" id="GO:0000271">
    <property type="term" value="P:polysaccharide biosynthetic process"/>
    <property type="evidence" value="ECO:0007669"/>
    <property type="project" value="TreeGrafter"/>
</dbReference>
<dbReference type="InterPro" id="IPR015422">
    <property type="entry name" value="PyrdxlP-dep_Trfase_small"/>
</dbReference>
<dbReference type="GO" id="GO:0030170">
    <property type="term" value="F:pyridoxal phosphate binding"/>
    <property type="evidence" value="ECO:0007669"/>
    <property type="project" value="TreeGrafter"/>
</dbReference>
<dbReference type="InterPro" id="IPR015421">
    <property type="entry name" value="PyrdxlP-dep_Trfase_major"/>
</dbReference>
<gene>
    <name evidence="5" type="ORF">C8N28_0213</name>
</gene>
<comment type="similarity">
    <text evidence="1 4">Belongs to the DegT/DnrJ/EryC1 family.</text>
</comment>
<accession>A0A4R1M0U8</accession>
<comment type="caution">
    <text evidence="5">The sequence shown here is derived from an EMBL/GenBank/DDBJ whole genome shotgun (WGS) entry which is preliminary data.</text>
</comment>
<feature type="modified residue" description="N6-(pyridoxal phosphate)lysine" evidence="3">
    <location>
        <position position="191"/>
    </location>
</feature>
<evidence type="ECO:0000256" key="4">
    <source>
        <dbReference type="RuleBase" id="RU004508"/>
    </source>
</evidence>
<dbReference type="Gene3D" id="3.90.1150.10">
    <property type="entry name" value="Aspartate Aminotransferase, domain 1"/>
    <property type="match status" value="1"/>
</dbReference>
<keyword evidence="6" id="KW-1185">Reference proteome</keyword>
<proteinExistence type="inferred from homology"/>
<evidence type="ECO:0000256" key="1">
    <source>
        <dbReference type="ARBA" id="ARBA00037999"/>
    </source>
</evidence>
<dbReference type="CDD" id="cd00616">
    <property type="entry name" value="AHBA_syn"/>
    <property type="match status" value="1"/>
</dbReference>
<evidence type="ECO:0000256" key="2">
    <source>
        <dbReference type="PIRSR" id="PIRSR000390-1"/>
    </source>
</evidence>
<dbReference type="Gene3D" id="3.40.640.10">
    <property type="entry name" value="Type I PLP-dependent aspartate aminotransferase-like (Major domain)"/>
    <property type="match status" value="1"/>
</dbReference>
<dbReference type="AlphaFoldDB" id="A0A4R1M0U8"/>
<evidence type="ECO:0000313" key="6">
    <source>
        <dbReference type="Proteomes" id="UP000294616"/>
    </source>
</evidence>
<dbReference type="Pfam" id="PF01041">
    <property type="entry name" value="DegT_DnrJ_EryC1"/>
    <property type="match status" value="1"/>
</dbReference>
<name>A0A4R1M0U8_9SPHI</name>